<reference evidence="2" key="1">
    <citation type="submission" date="2013-02" db="EMBL/GenBank/DDBJ databases">
        <authorList>
            <person name="Hughes D."/>
        </authorList>
    </citation>
    <scope>NUCLEOTIDE SEQUENCE</scope>
    <source>
        <strain>Durham</strain>
        <strain evidence="2">NC isolate 2 -- Noor lab</strain>
    </source>
</reference>
<name>T1GZK1_MEGSC</name>
<reference evidence="1" key="2">
    <citation type="submission" date="2015-06" db="UniProtKB">
        <authorList>
            <consortium name="EnsemblMetazoa"/>
        </authorList>
    </citation>
    <scope>IDENTIFICATION</scope>
</reference>
<dbReference type="AlphaFoldDB" id="T1GZK1"/>
<dbReference type="EMBL" id="CAQQ02379963">
    <property type="status" value="NOT_ANNOTATED_CDS"/>
    <property type="molecule type" value="Genomic_DNA"/>
</dbReference>
<evidence type="ECO:0000313" key="1">
    <source>
        <dbReference type="EnsemblMetazoa" id="MESCA009304-PA"/>
    </source>
</evidence>
<evidence type="ECO:0000313" key="2">
    <source>
        <dbReference type="Proteomes" id="UP000015102"/>
    </source>
</evidence>
<proteinExistence type="predicted"/>
<dbReference type="HOGENOM" id="CLU_2640931_0_0_1"/>
<keyword evidence="2" id="KW-1185">Reference proteome</keyword>
<dbReference type="EnsemblMetazoa" id="MESCA009304-RA">
    <property type="protein sequence ID" value="MESCA009304-PA"/>
    <property type="gene ID" value="MESCA009304"/>
</dbReference>
<dbReference type="Proteomes" id="UP000015102">
    <property type="component" value="Unassembled WGS sequence"/>
</dbReference>
<dbReference type="EMBL" id="CAQQ02379962">
    <property type="status" value="NOT_ANNOTATED_CDS"/>
    <property type="molecule type" value="Genomic_DNA"/>
</dbReference>
<organism evidence="1 2">
    <name type="scientific">Megaselia scalaris</name>
    <name type="common">Humpbacked fly</name>
    <name type="synonym">Phora scalaris</name>
    <dbReference type="NCBI Taxonomy" id="36166"/>
    <lineage>
        <taxon>Eukaryota</taxon>
        <taxon>Metazoa</taxon>
        <taxon>Ecdysozoa</taxon>
        <taxon>Arthropoda</taxon>
        <taxon>Hexapoda</taxon>
        <taxon>Insecta</taxon>
        <taxon>Pterygota</taxon>
        <taxon>Neoptera</taxon>
        <taxon>Endopterygota</taxon>
        <taxon>Diptera</taxon>
        <taxon>Brachycera</taxon>
        <taxon>Muscomorpha</taxon>
        <taxon>Platypezoidea</taxon>
        <taxon>Phoridae</taxon>
        <taxon>Megaseliini</taxon>
        <taxon>Megaselia</taxon>
    </lineage>
</organism>
<accession>T1GZK1</accession>
<protein>
    <submittedName>
        <fullName evidence="1">Uncharacterized protein</fullName>
    </submittedName>
</protein>
<sequence>MESDHHLLYPHKREPRRVQCPYMVVLQYLQHPARIDYVISKYQHRLNNLHQIELGTYVMVESFQRLEHAAKSMGSHR</sequence>